<reference evidence="1 2" key="1">
    <citation type="submission" date="2019-04" db="EMBL/GenBank/DDBJ databases">
        <title>Annotation for the trematode Fasciola gigantica.</title>
        <authorList>
            <person name="Choi Y.-J."/>
        </authorList>
    </citation>
    <scope>NUCLEOTIDE SEQUENCE [LARGE SCALE GENOMIC DNA]</scope>
    <source>
        <strain evidence="1">Uganda_cow_1</strain>
    </source>
</reference>
<protein>
    <submittedName>
        <fullName evidence="1">Uncharacterized protein</fullName>
    </submittedName>
</protein>
<comment type="caution">
    <text evidence="1">The sequence shown here is derived from an EMBL/GenBank/DDBJ whole genome shotgun (WGS) entry which is preliminary data.</text>
</comment>
<evidence type="ECO:0000313" key="1">
    <source>
        <dbReference type="EMBL" id="TPP62047.1"/>
    </source>
</evidence>
<dbReference type="AlphaFoldDB" id="A0A504YVK7"/>
<dbReference type="OrthoDB" id="10526484at2759"/>
<gene>
    <name evidence="1" type="ORF">FGIG_00603</name>
</gene>
<organism evidence="1 2">
    <name type="scientific">Fasciola gigantica</name>
    <name type="common">Giant liver fluke</name>
    <dbReference type="NCBI Taxonomy" id="46835"/>
    <lineage>
        <taxon>Eukaryota</taxon>
        <taxon>Metazoa</taxon>
        <taxon>Spiralia</taxon>
        <taxon>Lophotrochozoa</taxon>
        <taxon>Platyhelminthes</taxon>
        <taxon>Trematoda</taxon>
        <taxon>Digenea</taxon>
        <taxon>Plagiorchiida</taxon>
        <taxon>Echinostomata</taxon>
        <taxon>Echinostomatoidea</taxon>
        <taxon>Fasciolidae</taxon>
        <taxon>Fasciola</taxon>
    </lineage>
</organism>
<evidence type="ECO:0000313" key="2">
    <source>
        <dbReference type="Proteomes" id="UP000316759"/>
    </source>
</evidence>
<accession>A0A504YVK7</accession>
<sequence>MGWTSQLTASDSRAQRHLLLASILEYVAQLTVVGVLEPTTLPEAAGGDPTGTYNLTRLIELLASVTETNTCHSDELTKGSTILTVLLGTTEAPSSAVSSLLLSPMPLAASGATVYSTPLPASLLPTPTQAIDLALVLLIRMANGVVSRTTGRTGTGASGLNPAVVATVQNAIKLFLSQWFTEYMRDKELADSFAYGIVDYLRLRYTPHVIGSSVPSSNVRCASSISALPGDLRKPSQALLTHIICSAQAALK</sequence>
<name>A0A504YVK7_FASGI</name>
<proteinExistence type="predicted"/>
<dbReference type="Proteomes" id="UP000316759">
    <property type="component" value="Unassembled WGS sequence"/>
</dbReference>
<dbReference type="EMBL" id="SUNJ01007376">
    <property type="protein sequence ID" value="TPP62047.1"/>
    <property type="molecule type" value="Genomic_DNA"/>
</dbReference>
<dbReference type="STRING" id="46835.A0A504YVK7"/>
<keyword evidence="2" id="KW-1185">Reference proteome</keyword>